<dbReference type="InterPro" id="IPR036291">
    <property type="entry name" value="NAD(P)-bd_dom_sf"/>
</dbReference>
<dbReference type="SUPFAM" id="SSF51735">
    <property type="entry name" value="NAD(P)-binding Rossmann-fold domains"/>
    <property type="match status" value="2"/>
</dbReference>
<accession>A0ABS4IE29</accession>
<evidence type="ECO:0000256" key="1">
    <source>
        <dbReference type="ARBA" id="ARBA00007430"/>
    </source>
</evidence>
<feature type="transmembrane region" description="Helical" evidence="2">
    <location>
        <begin position="74"/>
        <end position="95"/>
    </location>
</feature>
<feature type="domain" description="Polysaccharide biosynthesis protein CapD-like" evidence="3">
    <location>
        <begin position="280"/>
        <end position="562"/>
    </location>
</feature>
<keyword evidence="2" id="KW-0812">Transmembrane</keyword>
<dbReference type="PANTHER" id="PTHR43318">
    <property type="entry name" value="UDP-N-ACETYLGLUCOSAMINE 4,6-DEHYDRATASE"/>
    <property type="match status" value="1"/>
</dbReference>
<organism evidence="4 5">
    <name type="scientific">Virgibacillus natechei</name>
    <dbReference type="NCBI Taxonomy" id="1216297"/>
    <lineage>
        <taxon>Bacteria</taxon>
        <taxon>Bacillati</taxon>
        <taxon>Bacillota</taxon>
        <taxon>Bacilli</taxon>
        <taxon>Bacillales</taxon>
        <taxon>Bacillaceae</taxon>
        <taxon>Virgibacillus</taxon>
    </lineage>
</organism>
<evidence type="ECO:0000313" key="5">
    <source>
        <dbReference type="Proteomes" id="UP001519345"/>
    </source>
</evidence>
<keyword evidence="5" id="KW-1185">Reference proteome</keyword>
<dbReference type="InterPro" id="IPR003869">
    <property type="entry name" value="Polysac_CapD-like"/>
</dbReference>
<keyword evidence="2" id="KW-0472">Membrane</keyword>
<dbReference type="PANTHER" id="PTHR43318:SF1">
    <property type="entry name" value="POLYSACCHARIDE BIOSYNTHESIS PROTEIN EPSC-RELATED"/>
    <property type="match status" value="1"/>
</dbReference>
<dbReference type="Pfam" id="PF02719">
    <property type="entry name" value="Polysacc_synt_2"/>
    <property type="match status" value="1"/>
</dbReference>
<gene>
    <name evidence="4" type="ORF">J2Z83_001301</name>
</gene>
<comment type="caution">
    <text evidence="4">The sequence shown here is derived from an EMBL/GenBank/DDBJ whole genome shotgun (WGS) entry which is preliminary data.</text>
</comment>
<dbReference type="InterPro" id="IPR051203">
    <property type="entry name" value="Polysaccharide_Synthase-Rel"/>
</dbReference>
<dbReference type="RefSeq" id="WP_209462406.1">
    <property type="nucleotide sequence ID" value="NZ_CP110224.1"/>
</dbReference>
<sequence>MDYRKRLTLLVILDSLIVSTAIFIASWIVFPFTSAINMSAIIISAIALLIFHHLFAAIYKLYNKVWAYASVGELVSIVQAITLSVLAAGVVMYFVNDFALYRRALLVTWMLHIILIGGSRFAWRIYRDRYITRQNKQKRTLIVGAGAAGAMIARQLKNENNAELLPVGFADDNQNKQKMQLYNLPVLGTVKDIPEIVRDAEIEHIVIAIPSMKNGSLEKIVVQCNKTKAKVQMIPKIEDLMTGKISVSHLKNVEVEDLLGREPVELDINAISDYVTGTTVMVTGAGGSIGSEITRQLMRFTPKKIVLVGHGEFSIYTINMELRSLYSDSETEIIPVIGDVQDRMRMFEVVKTHQPAIIYHAAAHKHVPLMEINAHEAVKNNIIGTKNVAEAADTFGVQKFVLVSTDKAVNPTNVMGATKRIAEMVVQDLASRSKTKFVAVRFGNVLGSRGSVIPLFKKQIEKGGPVTVTDPEMTRYFMTIPEASRLVIQAGTLAKGGEIFVLDMGDPVKIVDLAHNLIKLSGYTEDEIPIEFAGIRPGEKMYEELLGEDEVLPGEVYEKIYVGRTVAVDPDVLVDLIDRFDSYALEELKDALMKIVYMEQTLLAVKES</sequence>
<feature type="transmembrane region" description="Helical" evidence="2">
    <location>
        <begin position="101"/>
        <end position="123"/>
    </location>
</feature>
<comment type="similarity">
    <text evidence="1">Belongs to the polysaccharide synthase family.</text>
</comment>
<dbReference type="CDD" id="cd05237">
    <property type="entry name" value="UDP_invert_4-6DH_SDR_e"/>
    <property type="match status" value="1"/>
</dbReference>
<protein>
    <submittedName>
        <fullName evidence="4">FlaA1/EpsC-like NDP-sugar epimerase</fullName>
    </submittedName>
</protein>
<reference evidence="4 5" key="1">
    <citation type="submission" date="2021-03" db="EMBL/GenBank/DDBJ databases">
        <title>Genomic Encyclopedia of Type Strains, Phase IV (KMG-IV): sequencing the most valuable type-strain genomes for metagenomic binning, comparative biology and taxonomic classification.</title>
        <authorList>
            <person name="Goeker M."/>
        </authorList>
    </citation>
    <scope>NUCLEOTIDE SEQUENCE [LARGE SCALE GENOMIC DNA]</scope>
    <source>
        <strain evidence="4 5">DSM 25609</strain>
    </source>
</reference>
<feature type="transmembrane region" description="Helical" evidence="2">
    <location>
        <begin position="36"/>
        <end position="62"/>
    </location>
</feature>
<evidence type="ECO:0000256" key="2">
    <source>
        <dbReference type="SAM" id="Phobius"/>
    </source>
</evidence>
<proteinExistence type="inferred from homology"/>
<evidence type="ECO:0000259" key="3">
    <source>
        <dbReference type="Pfam" id="PF02719"/>
    </source>
</evidence>
<dbReference type="EMBL" id="JAGGKX010000005">
    <property type="protein sequence ID" value="MBP1969197.1"/>
    <property type="molecule type" value="Genomic_DNA"/>
</dbReference>
<name>A0ABS4IE29_9BACI</name>
<keyword evidence="2" id="KW-1133">Transmembrane helix</keyword>
<dbReference type="Proteomes" id="UP001519345">
    <property type="component" value="Unassembled WGS sequence"/>
</dbReference>
<evidence type="ECO:0000313" key="4">
    <source>
        <dbReference type="EMBL" id="MBP1969197.1"/>
    </source>
</evidence>
<dbReference type="Gene3D" id="3.40.50.720">
    <property type="entry name" value="NAD(P)-binding Rossmann-like Domain"/>
    <property type="match status" value="2"/>
</dbReference>
<feature type="transmembrane region" description="Helical" evidence="2">
    <location>
        <begin position="7"/>
        <end position="30"/>
    </location>
</feature>
<dbReference type="Pfam" id="PF13727">
    <property type="entry name" value="CoA_binding_3"/>
    <property type="match status" value="1"/>
</dbReference>